<feature type="domain" description="Clp1 P-loop" evidence="10">
    <location>
        <begin position="221"/>
        <end position="371"/>
    </location>
</feature>
<evidence type="ECO:0000256" key="8">
    <source>
        <dbReference type="ARBA" id="ARBA00023242"/>
    </source>
</evidence>
<feature type="compositionally biased region" description="Basic and acidic residues" evidence="9">
    <location>
        <begin position="43"/>
        <end position="72"/>
    </location>
</feature>
<dbReference type="PANTHER" id="PTHR12755:SF3">
    <property type="entry name" value="POLYNUCLEOTIDE 5'-HYDROXYL-KINASE NOL9"/>
    <property type="match status" value="1"/>
</dbReference>
<dbReference type="GO" id="GO:0051731">
    <property type="term" value="F:polynucleotide 5'-hydroxyl-kinase activity"/>
    <property type="evidence" value="ECO:0007669"/>
    <property type="project" value="InterPro"/>
</dbReference>
<sequence length="581" mass="61534">MKRRKKRQRRQEQQGEDGEALLQRGRGRRSGEVDSGGDSAGRGGDDSSRSDLECENGDRSGSDPRSEFELREGEELSLEGIATIAVAQGCLAVQGYLITPERGGVTVCGNASVGWPLRCRPVFHGRYSTKGPERPERCVVRLEDASVDGVSGLAYDAGDQASTSSSGISRSRTYQHDVSPAPDAEAAPGGWSTCLEAVVEDLCDSRSSSAPLSEITALVCGPRNAGKSSFCRQLVNSLLNSNPVVAYLEGDCGQPEFTPPGSVSLVFVDSMVVGPPFMHPRRPVRACFVGDTTPKTDPALYLSSVEDLVGWYSNEGRAALARHLASTGRRGGEELAPLVINTPGWVKGLGFEVLDRLVRRVRPKHLVQLTTGTARDLPGPAESGWEELGLAVRLPPAHSHGPPSGVSAADTRSLMWLSFCHQCSGTALDLRGTLAQLHSKAAAGLCRTPPFRASLGSLTVMSPSPLEFPSSLLPAVLNASLVGLARKEDIGGGACYPFLGFGIVRSVDVGSGDVFLLTNVGEEELQEVGVLVLGSVRLPQQLLQNETFQAPYVARGAVTAEGVGAGAIKGRNNMRRGRLEG</sequence>
<dbReference type="Gene3D" id="3.40.50.300">
    <property type="entry name" value="P-loop containing nucleotide triphosphate hydrolases"/>
    <property type="match status" value="1"/>
</dbReference>
<evidence type="ECO:0000256" key="4">
    <source>
        <dbReference type="ARBA" id="ARBA00022679"/>
    </source>
</evidence>
<dbReference type="GO" id="GO:0000448">
    <property type="term" value="P:cleavage in ITS2 between 5.8S rRNA and LSU-rRNA of tricistronic rRNA transcript (SSU-rRNA, 5.8S rRNA, LSU-rRNA)"/>
    <property type="evidence" value="ECO:0007669"/>
    <property type="project" value="TreeGrafter"/>
</dbReference>
<organism evidence="12 13">
    <name type="scientific">Chloropicon roscoffensis</name>
    <dbReference type="NCBI Taxonomy" id="1461544"/>
    <lineage>
        <taxon>Eukaryota</taxon>
        <taxon>Viridiplantae</taxon>
        <taxon>Chlorophyta</taxon>
        <taxon>Chloropicophyceae</taxon>
        <taxon>Chloropicales</taxon>
        <taxon>Chloropicaceae</taxon>
        <taxon>Chloropicon</taxon>
    </lineage>
</organism>
<evidence type="ECO:0000256" key="5">
    <source>
        <dbReference type="ARBA" id="ARBA00022741"/>
    </source>
</evidence>
<comment type="similarity">
    <text evidence="2">Belongs to the Clp1 family. NOL9/GRC3 subfamily.</text>
</comment>
<feature type="region of interest" description="Disordered" evidence="9">
    <location>
        <begin position="1"/>
        <end position="72"/>
    </location>
</feature>
<feature type="domain" description="NOL9 C-terminal" evidence="11">
    <location>
        <begin position="448"/>
        <end position="539"/>
    </location>
</feature>
<name>A0AAX4P1T1_9CHLO</name>
<evidence type="ECO:0000256" key="1">
    <source>
        <dbReference type="ARBA" id="ARBA00004604"/>
    </source>
</evidence>
<dbReference type="AlphaFoldDB" id="A0AAX4P1T1"/>
<keyword evidence="8" id="KW-0539">Nucleus</keyword>
<dbReference type="InterPro" id="IPR032319">
    <property type="entry name" value="CLP1_P"/>
</dbReference>
<evidence type="ECO:0000256" key="7">
    <source>
        <dbReference type="ARBA" id="ARBA00022840"/>
    </source>
</evidence>
<protein>
    <submittedName>
        <fullName evidence="12">Polynucleotide 5'-hydroxyl-kinase</fullName>
    </submittedName>
</protein>
<dbReference type="Pfam" id="PF16575">
    <property type="entry name" value="CLP1_P"/>
    <property type="match status" value="1"/>
</dbReference>
<evidence type="ECO:0000256" key="6">
    <source>
        <dbReference type="ARBA" id="ARBA00022777"/>
    </source>
</evidence>
<keyword evidence="4" id="KW-0808">Transferase</keyword>
<evidence type="ECO:0000259" key="10">
    <source>
        <dbReference type="Pfam" id="PF16575"/>
    </source>
</evidence>
<dbReference type="GO" id="GO:0005524">
    <property type="term" value="F:ATP binding"/>
    <property type="evidence" value="ECO:0007669"/>
    <property type="project" value="UniProtKB-KW"/>
</dbReference>
<reference evidence="12 13" key="1">
    <citation type="submission" date="2024-03" db="EMBL/GenBank/DDBJ databases">
        <title>Complete genome sequence of the green alga Chloropicon roscoffensis RCC1871.</title>
        <authorList>
            <person name="Lemieux C."/>
            <person name="Pombert J.-F."/>
            <person name="Otis C."/>
            <person name="Turmel M."/>
        </authorList>
    </citation>
    <scope>NUCLEOTIDE SEQUENCE [LARGE SCALE GENOMIC DNA]</scope>
    <source>
        <strain evidence="12 13">RCC1871</strain>
    </source>
</reference>
<keyword evidence="6" id="KW-0418">Kinase</keyword>
<keyword evidence="13" id="KW-1185">Reference proteome</keyword>
<dbReference type="GO" id="GO:0005730">
    <property type="term" value="C:nucleolus"/>
    <property type="evidence" value="ECO:0007669"/>
    <property type="project" value="UniProtKB-SubCell"/>
</dbReference>
<evidence type="ECO:0000259" key="11">
    <source>
        <dbReference type="Pfam" id="PF25467"/>
    </source>
</evidence>
<dbReference type="PANTHER" id="PTHR12755">
    <property type="entry name" value="CLEAVAGE/POLYADENYLATION FACTOR IA SUBUNIT CLP1P"/>
    <property type="match status" value="1"/>
</dbReference>
<keyword evidence="5" id="KW-0547">Nucleotide-binding</keyword>
<feature type="compositionally biased region" description="Low complexity" evidence="9">
    <location>
        <begin position="162"/>
        <end position="172"/>
    </location>
</feature>
<gene>
    <name evidence="12" type="ORF">HKI87_02g14140</name>
</gene>
<accession>A0AAX4P1T1</accession>
<dbReference type="EMBL" id="CP151502">
    <property type="protein sequence ID" value="WZN59886.1"/>
    <property type="molecule type" value="Genomic_DNA"/>
</dbReference>
<feature type="region of interest" description="Disordered" evidence="9">
    <location>
        <begin position="154"/>
        <end position="187"/>
    </location>
</feature>
<dbReference type="Pfam" id="PF25467">
    <property type="entry name" value="NOL9_C"/>
    <property type="match status" value="1"/>
</dbReference>
<evidence type="ECO:0000256" key="9">
    <source>
        <dbReference type="SAM" id="MobiDB-lite"/>
    </source>
</evidence>
<evidence type="ECO:0000256" key="3">
    <source>
        <dbReference type="ARBA" id="ARBA00022552"/>
    </source>
</evidence>
<dbReference type="InterPro" id="IPR027417">
    <property type="entry name" value="P-loop_NTPase"/>
</dbReference>
<dbReference type="InterPro" id="IPR057570">
    <property type="entry name" value="NOL9_C"/>
</dbReference>
<keyword evidence="3" id="KW-0698">rRNA processing</keyword>
<evidence type="ECO:0000256" key="2">
    <source>
        <dbReference type="ARBA" id="ARBA00011003"/>
    </source>
</evidence>
<dbReference type="InterPro" id="IPR045116">
    <property type="entry name" value="Clp1/Grc3"/>
</dbReference>
<proteinExistence type="inferred from homology"/>
<dbReference type="Proteomes" id="UP001472866">
    <property type="component" value="Chromosome 02"/>
</dbReference>
<evidence type="ECO:0000313" key="13">
    <source>
        <dbReference type="Proteomes" id="UP001472866"/>
    </source>
</evidence>
<comment type="subcellular location">
    <subcellularLocation>
        <location evidence="1">Nucleus</location>
        <location evidence="1">Nucleolus</location>
    </subcellularLocation>
</comment>
<keyword evidence="7" id="KW-0067">ATP-binding</keyword>
<evidence type="ECO:0000313" key="12">
    <source>
        <dbReference type="EMBL" id="WZN59886.1"/>
    </source>
</evidence>